<evidence type="ECO:0000313" key="8">
    <source>
        <dbReference type="Proteomes" id="UP001189429"/>
    </source>
</evidence>
<keyword evidence="3" id="KW-1133">Transmembrane helix</keyword>
<reference evidence="7" key="1">
    <citation type="submission" date="2023-10" db="EMBL/GenBank/DDBJ databases">
        <authorList>
            <person name="Chen Y."/>
            <person name="Shah S."/>
            <person name="Dougan E. K."/>
            <person name="Thang M."/>
            <person name="Chan C."/>
        </authorList>
    </citation>
    <scope>NUCLEOTIDE SEQUENCE [LARGE SCALE GENOMIC DNA]</scope>
</reference>
<feature type="signal peptide" evidence="6">
    <location>
        <begin position="1"/>
        <end position="15"/>
    </location>
</feature>
<evidence type="ECO:0000256" key="6">
    <source>
        <dbReference type="SAM" id="SignalP"/>
    </source>
</evidence>
<comment type="caution">
    <text evidence="7">The sequence shown here is derived from an EMBL/GenBank/DDBJ whole genome shotgun (WGS) entry which is preliminary data.</text>
</comment>
<feature type="region of interest" description="Disordered" evidence="5">
    <location>
        <begin position="221"/>
        <end position="254"/>
    </location>
</feature>
<evidence type="ECO:0000256" key="5">
    <source>
        <dbReference type="SAM" id="MobiDB-lite"/>
    </source>
</evidence>
<proteinExistence type="predicted"/>
<gene>
    <name evidence="7" type="ORF">PCOR1329_LOCUS4269</name>
</gene>
<evidence type="ECO:0000256" key="2">
    <source>
        <dbReference type="ARBA" id="ARBA00022692"/>
    </source>
</evidence>
<dbReference type="EMBL" id="CAUYUJ010001113">
    <property type="protein sequence ID" value="CAK0794200.1"/>
    <property type="molecule type" value="Genomic_DNA"/>
</dbReference>
<dbReference type="SUPFAM" id="SSF103481">
    <property type="entry name" value="Multidrug resistance efflux transporter EmrE"/>
    <property type="match status" value="1"/>
</dbReference>
<evidence type="ECO:0000256" key="4">
    <source>
        <dbReference type="ARBA" id="ARBA00023136"/>
    </source>
</evidence>
<feature type="chain" id="PRO_5045116062" evidence="6">
    <location>
        <begin position="16"/>
        <end position="309"/>
    </location>
</feature>
<dbReference type="InterPro" id="IPR037185">
    <property type="entry name" value="EmrE-like"/>
</dbReference>
<comment type="subcellular location">
    <subcellularLocation>
        <location evidence="1">Membrane</location>
        <topology evidence="1">Multi-pass membrane protein</topology>
    </subcellularLocation>
</comment>
<protein>
    <submittedName>
        <fullName evidence="7">Uncharacterized protein</fullName>
    </submittedName>
</protein>
<dbReference type="NCBIfam" id="TIGR00803">
    <property type="entry name" value="nst"/>
    <property type="match status" value="1"/>
</dbReference>
<keyword evidence="8" id="KW-1185">Reference proteome</keyword>
<name>A0ABN9PRH9_9DINO</name>
<dbReference type="PANTHER" id="PTHR10231">
    <property type="entry name" value="NUCLEOTIDE-SUGAR TRANSMEMBRANE TRANSPORTER"/>
    <property type="match status" value="1"/>
</dbReference>
<keyword evidence="4" id="KW-0472">Membrane</keyword>
<accession>A0ABN9PRH9</accession>
<evidence type="ECO:0000313" key="7">
    <source>
        <dbReference type="EMBL" id="CAK0794200.1"/>
    </source>
</evidence>
<dbReference type="Proteomes" id="UP001189429">
    <property type="component" value="Unassembled WGS sequence"/>
</dbReference>
<evidence type="ECO:0000256" key="1">
    <source>
        <dbReference type="ARBA" id="ARBA00004141"/>
    </source>
</evidence>
<dbReference type="InterPro" id="IPR007271">
    <property type="entry name" value="Nuc_sug_transpt"/>
</dbReference>
<evidence type="ECO:0000256" key="3">
    <source>
        <dbReference type="ARBA" id="ARBA00022989"/>
    </source>
</evidence>
<keyword evidence="6" id="KW-0732">Signal</keyword>
<dbReference type="Pfam" id="PF04142">
    <property type="entry name" value="Nuc_sug_transp"/>
    <property type="match status" value="1"/>
</dbReference>
<organism evidence="7 8">
    <name type="scientific">Prorocentrum cordatum</name>
    <dbReference type="NCBI Taxonomy" id="2364126"/>
    <lineage>
        <taxon>Eukaryota</taxon>
        <taxon>Sar</taxon>
        <taxon>Alveolata</taxon>
        <taxon>Dinophyceae</taxon>
        <taxon>Prorocentrales</taxon>
        <taxon>Prorocentraceae</taxon>
        <taxon>Prorocentrum</taxon>
    </lineage>
</organism>
<keyword evidence="2" id="KW-0812">Transmembrane</keyword>
<sequence>MRWVSLVALTLQTTAQVLVIKWAGAERRGGAEPRYLPSTVVLFTEVLKTCVSFALVAAESGGPAEALGVVAGHFSREPVEALKVCVPSLLYTLQNNLMFFSLGRLSAAVQQVTYQLKILTTALLSVLILGRVLTATRWCALLLLLAGIALVQWPRGAGAAARVPGRGAEALAAAGWGDEALGFAAVLAACFTSGLASVYPRGEAAEADRRVHLAAERPARRLRLPDGRRRGPRGGRPADRQRWPHAGLLGPRRMRGRHECARGAALRRGAQVRGQHLGEAPRSRLSSRARCRSPSCTSRPWTCPSCSGL</sequence>
<feature type="region of interest" description="Disordered" evidence="5">
    <location>
        <begin position="268"/>
        <end position="291"/>
    </location>
</feature>